<proteinExistence type="predicted"/>
<keyword evidence="2" id="KW-1185">Reference proteome</keyword>
<gene>
    <name evidence="1" type="ORF">BCR38DRAFT_354673</name>
</gene>
<dbReference type="OrthoDB" id="2349272at2759"/>
<comment type="caution">
    <text evidence="1">The sequence shown here is derived from an EMBL/GenBank/DDBJ whole genome shotgun (WGS) entry which is preliminary data.</text>
</comment>
<reference evidence="1 2" key="1">
    <citation type="submission" date="2016-07" db="EMBL/GenBank/DDBJ databases">
        <title>Pervasive Adenine N6-methylation of Active Genes in Fungi.</title>
        <authorList>
            <consortium name="DOE Joint Genome Institute"/>
            <person name="Mondo S.J."/>
            <person name="Dannebaum R.O."/>
            <person name="Kuo R.C."/>
            <person name="Labutti K."/>
            <person name="Haridas S."/>
            <person name="Kuo A."/>
            <person name="Salamov A."/>
            <person name="Ahrendt S.R."/>
            <person name="Lipzen A."/>
            <person name="Sullivan W."/>
            <person name="Andreopoulos W.B."/>
            <person name="Clum A."/>
            <person name="Lindquist E."/>
            <person name="Daum C."/>
            <person name="Ramamoorthy G.K."/>
            <person name="Gryganskyi A."/>
            <person name="Culley D."/>
            <person name="Magnuson J.K."/>
            <person name="James T.Y."/>
            <person name="O'Malley M.A."/>
            <person name="Stajich J.E."/>
            <person name="Spatafora J.W."/>
            <person name="Visel A."/>
            <person name="Grigoriev I.V."/>
        </authorList>
    </citation>
    <scope>NUCLEOTIDE SEQUENCE [LARGE SCALE GENOMIC DNA]</scope>
    <source>
        <strain evidence="1 2">CBS 129021</strain>
    </source>
</reference>
<dbReference type="Proteomes" id="UP000193689">
    <property type="component" value="Unassembled WGS sequence"/>
</dbReference>
<dbReference type="RefSeq" id="XP_040710798.1">
    <property type="nucleotide sequence ID" value="XM_040856894.1"/>
</dbReference>
<sequence length="193" mass="20528">MAGLAVAAPLQQRETAAAIVQKIAPDSVTCSDTKECRTASQAAPFLINAMQKYGVTSPGEIAGVLALMAFESDSFKYKHNISPGRPGQGTANMQMIDYNIKYASSIPELVDEVSALGDISTDDQKNKLLALVTPDKYNFGSGPWFLTTQCASIRTQLQAGTDAGFAAYMGCVGVTVTEDRNAFWSRAKAAFGL</sequence>
<protein>
    <recommendedName>
        <fullName evidence="3">Lysozyme-like domain-containing protein</fullName>
    </recommendedName>
</protein>
<evidence type="ECO:0008006" key="3">
    <source>
        <dbReference type="Google" id="ProtNLM"/>
    </source>
</evidence>
<name>A0A1Y2DE54_9PEZI</name>
<dbReference type="AlphaFoldDB" id="A0A1Y2DE54"/>
<evidence type="ECO:0000313" key="2">
    <source>
        <dbReference type="Proteomes" id="UP000193689"/>
    </source>
</evidence>
<evidence type="ECO:0000313" key="1">
    <source>
        <dbReference type="EMBL" id="ORY57548.1"/>
    </source>
</evidence>
<accession>A0A1Y2DE54</accession>
<dbReference type="InParanoid" id="A0A1Y2DE54"/>
<dbReference type="EMBL" id="MCFJ01000019">
    <property type="protein sequence ID" value="ORY57548.1"/>
    <property type="molecule type" value="Genomic_DNA"/>
</dbReference>
<organism evidence="1 2">
    <name type="scientific">Pseudomassariella vexata</name>
    <dbReference type="NCBI Taxonomy" id="1141098"/>
    <lineage>
        <taxon>Eukaryota</taxon>
        <taxon>Fungi</taxon>
        <taxon>Dikarya</taxon>
        <taxon>Ascomycota</taxon>
        <taxon>Pezizomycotina</taxon>
        <taxon>Sordariomycetes</taxon>
        <taxon>Xylariomycetidae</taxon>
        <taxon>Amphisphaeriales</taxon>
        <taxon>Pseudomassariaceae</taxon>
        <taxon>Pseudomassariella</taxon>
    </lineage>
</organism>
<dbReference type="GeneID" id="63773106"/>